<name>A0A839EAZ4_9MICO</name>
<feature type="transmembrane region" description="Helical" evidence="1">
    <location>
        <begin position="40"/>
        <end position="62"/>
    </location>
</feature>
<proteinExistence type="predicted"/>
<keyword evidence="3" id="KW-1185">Reference proteome</keyword>
<sequence>MRNRTRWGALAMGTLLALYLAFTVVYAIQLVTDPQPVARAIGWALIILPLIGAWFAAAEFVFGFRTERLARRLEADGGLPDDRLPARSSGRVERAAADEIFARYAAETEANPTSWAHWFRLSLAYDASRDRRRARWAMREAIRLARADGVL</sequence>
<keyword evidence="1" id="KW-0812">Transmembrane</keyword>
<gene>
    <name evidence="2" type="ORF">FHX53_001207</name>
</gene>
<dbReference type="EMBL" id="JACGWX010000002">
    <property type="protein sequence ID" value="MBA8847622.1"/>
    <property type="molecule type" value="Genomic_DNA"/>
</dbReference>
<accession>A0A839EAZ4</accession>
<evidence type="ECO:0000256" key="1">
    <source>
        <dbReference type="SAM" id="Phobius"/>
    </source>
</evidence>
<protein>
    <submittedName>
        <fullName evidence="2">Uncharacterized protein</fullName>
    </submittedName>
</protein>
<comment type="caution">
    <text evidence="2">The sequence shown here is derived from an EMBL/GenBank/DDBJ whole genome shotgun (WGS) entry which is preliminary data.</text>
</comment>
<dbReference type="AlphaFoldDB" id="A0A839EAZ4"/>
<dbReference type="RefSeq" id="WP_343050863.1">
    <property type="nucleotide sequence ID" value="NZ_BAAAOV010000015.1"/>
</dbReference>
<feature type="transmembrane region" description="Helical" evidence="1">
    <location>
        <begin position="7"/>
        <end position="28"/>
    </location>
</feature>
<evidence type="ECO:0000313" key="2">
    <source>
        <dbReference type="EMBL" id="MBA8847622.1"/>
    </source>
</evidence>
<reference evidence="2 3" key="1">
    <citation type="submission" date="2020-07" db="EMBL/GenBank/DDBJ databases">
        <title>Sequencing the genomes of 1000 actinobacteria strains.</title>
        <authorList>
            <person name="Klenk H.-P."/>
        </authorList>
    </citation>
    <scope>NUCLEOTIDE SEQUENCE [LARGE SCALE GENOMIC DNA]</scope>
    <source>
        <strain evidence="2 3">DSM 19663</strain>
    </source>
</reference>
<keyword evidence="1" id="KW-1133">Transmembrane helix</keyword>
<keyword evidence="1" id="KW-0472">Membrane</keyword>
<organism evidence="2 3">
    <name type="scientific">Microcella alkalica</name>
    <dbReference type="NCBI Taxonomy" id="355930"/>
    <lineage>
        <taxon>Bacteria</taxon>
        <taxon>Bacillati</taxon>
        <taxon>Actinomycetota</taxon>
        <taxon>Actinomycetes</taxon>
        <taxon>Micrococcales</taxon>
        <taxon>Microbacteriaceae</taxon>
        <taxon>Microcella</taxon>
    </lineage>
</organism>
<evidence type="ECO:0000313" key="3">
    <source>
        <dbReference type="Proteomes" id="UP000585905"/>
    </source>
</evidence>
<dbReference type="Proteomes" id="UP000585905">
    <property type="component" value="Unassembled WGS sequence"/>
</dbReference>